<dbReference type="InterPro" id="IPR009003">
    <property type="entry name" value="Peptidase_S1_PA"/>
</dbReference>
<accession>A0A177AF51</accession>
<dbReference type="AlphaFoldDB" id="A0A177AF51"/>
<gene>
    <name evidence="1" type="ORF">VC83_03350</name>
</gene>
<organism evidence="1">
    <name type="scientific">Pseudogymnoascus destructans</name>
    <dbReference type="NCBI Taxonomy" id="655981"/>
    <lineage>
        <taxon>Eukaryota</taxon>
        <taxon>Fungi</taxon>
        <taxon>Dikarya</taxon>
        <taxon>Ascomycota</taxon>
        <taxon>Pezizomycotina</taxon>
        <taxon>Leotiomycetes</taxon>
        <taxon>Thelebolales</taxon>
        <taxon>Thelebolaceae</taxon>
        <taxon>Pseudogymnoascus</taxon>
    </lineage>
</organism>
<sequence>MSFGRLPLEVQQIQSSSPLLDIYTHAPEVLKSRPLLQHKTLELPHGHPSPKRWISPGGWGARHINDNAPFSLWDATTRTYRMPSQEELKWLRARFGDGAISQPGGWFMTIETINPPKLIPLTIGCMPVMFTAVGEDPLPLTPDNHYSNPRIPDPCAEVSWEPMTFPTVNHNVSILEALQPIANVCSIIYMPYWTIVELEYNDGRVYEAKSLPGTVGNRTTLYHHEETPWHKKMSQRTLTRTFDPAQHQSGASMVTSPQDRTNYLKEFSFISPGCRLESGFGTEGSLYERVNAGTSAGVKIRNHNGTEVLTVSHHGFLGSNDVFHPTASGEKVGEVIDTRPELDISLVKLTPEALRTFKNDCYFQAETPRVLLNGADIKPGSWAEVDGMSSGLISLMAYAPKFIKPKRPPGHPDIKYRHWKVDTVSAVFGVVNAIISDGMCGAPIVDCKTGGVQGFFHLSDGLNCYAAHLDDLVAEGWEIA</sequence>
<dbReference type="RefSeq" id="XP_024325988.1">
    <property type="nucleotide sequence ID" value="XM_024466998.1"/>
</dbReference>
<dbReference type="Proteomes" id="UP000077154">
    <property type="component" value="Unassembled WGS sequence"/>
</dbReference>
<protein>
    <submittedName>
        <fullName evidence="1">Uncharacterized protein</fullName>
    </submittedName>
</protein>
<dbReference type="GeneID" id="36286427"/>
<dbReference type="SUPFAM" id="SSF50494">
    <property type="entry name" value="Trypsin-like serine proteases"/>
    <property type="match status" value="1"/>
</dbReference>
<dbReference type="EMBL" id="KV441391">
    <property type="protein sequence ID" value="OAF60707.1"/>
    <property type="molecule type" value="Genomic_DNA"/>
</dbReference>
<dbReference type="VEuPathDB" id="FungiDB:GMDG_08225"/>
<evidence type="ECO:0000313" key="1">
    <source>
        <dbReference type="EMBL" id="OAF60707.1"/>
    </source>
</evidence>
<proteinExistence type="predicted"/>
<dbReference type="OrthoDB" id="5361958at2759"/>
<name>A0A177AF51_9PEZI</name>
<reference evidence="1" key="1">
    <citation type="submission" date="2016-03" db="EMBL/GenBank/DDBJ databases">
        <title>Updated assembly of Pseudogymnoascus destructans, the fungus causing white-nose syndrome of bats.</title>
        <authorList>
            <person name="Palmer J.M."/>
            <person name="Drees K.P."/>
            <person name="Foster J.T."/>
            <person name="Lindner D.L."/>
        </authorList>
    </citation>
    <scope>NUCLEOTIDE SEQUENCE [LARGE SCALE GENOMIC DNA]</scope>
    <source>
        <strain evidence="1">20631-21</strain>
    </source>
</reference>
<dbReference type="eggNOG" id="ENOG502SNJ5">
    <property type="taxonomic scope" value="Eukaryota"/>
</dbReference>